<dbReference type="Pfam" id="PF13561">
    <property type="entry name" value="adh_short_C2"/>
    <property type="match status" value="1"/>
</dbReference>
<dbReference type="InterPro" id="IPR051122">
    <property type="entry name" value="SDR_DHRS6-like"/>
</dbReference>
<dbReference type="InterPro" id="IPR020904">
    <property type="entry name" value="Sc_DH/Rdtase_CS"/>
</dbReference>
<name>A0A2Y9AVN2_9RHOB</name>
<dbReference type="CDD" id="cd05233">
    <property type="entry name" value="SDR_c"/>
    <property type="match status" value="1"/>
</dbReference>
<comment type="similarity">
    <text evidence="1">Belongs to the short-chain dehydrogenases/reductases (SDR) family.</text>
</comment>
<proteinExistence type="inferred from homology"/>
<dbReference type="SUPFAM" id="SSF51735">
    <property type="entry name" value="NAD(P)-binding Rossmann-fold domains"/>
    <property type="match status" value="1"/>
</dbReference>
<reference evidence="3 5" key="3">
    <citation type="submission" date="2018-03" db="EMBL/GenBank/DDBJ databases">
        <title>Genomic Encyclopedia of Archaeal and Bacterial Type Strains, Phase II (KMG-II): from individual species to whole genera.</title>
        <authorList>
            <person name="Goeker M."/>
        </authorList>
    </citation>
    <scope>NUCLEOTIDE SEQUENCE [LARGE SCALE GENOMIC DNA]</scope>
    <source>
        <strain evidence="3 5">DSM 25227</strain>
    </source>
</reference>
<dbReference type="PANTHER" id="PTHR43477">
    <property type="entry name" value="DIHYDROANTICAPSIN 7-DEHYDROGENASE"/>
    <property type="match status" value="1"/>
</dbReference>
<dbReference type="Proteomes" id="UP000251571">
    <property type="component" value="Unassembled WGS sequence"/>
</dbReference>
<reference evidence="4" key="1">
    <citation type="submission" date="2016-10" db="EMBL/GenBank/DDBJ databases">
        <authorList>
            <person name="Cai Z."/>
        </authorList>
    </citation>
    <scope>NUCLEOTIDE SEQUENCE [LARGE SCALE GENOMIC DNA]</scope>
    <source>
        <strain evidence="4">DSM 25227</strain>
    </source>
</reference>
<dbReference type="GO" id="GO:0016491">
    <property type="term" value="F:oxidoreductase activity"/>
    <property type="evidence" value="ECO:0007669"/>
    <property type="project" value="UniProtKB-KW"/>
</dbReference>
<dbReference type="OrthoDB" id="517007at2"/>
<dbReference type="PANTHER" id="PTHR43477:SF1">
    <property type="entry name" value="DIHYDROANTICAPSIN 7-DEHYDROGENASE"/>
    <property type="match status" value="1"/>
</dbReference>
<sequence>MSANQDFKGRRVVVTGAAQGLGRAIADRFAAAGASILAIDLPDALEGCPEDWTPVPLDLLAADADTRLAEAAAAAGVVDTLVANAGMVPPWRGVTELDRDEWIRVMTLNSWAVAATLGAFVPNLERSTRASAILMASICGYKAHPKQVLYTASKHAVVGILRCAALDLGSKVIRVNALAPGPIATDALMARLATRHAEGGPSPEEALAAMAAETALGRMTTAEDVANTAYFLASDAAGAITGQLVPVEAGLA</sequence>
<evidence type="ECO:0000256" key="2">
    <source>
        <dbReference type="ARBA" id="ARBA00023002"/>
    </source>
</evidence>
<evidence type="ECO:0000313" key="3">
    <source>
        <dbReference type="EMBL" id="PWJ17044.1"/>
    </source>
</evidence>
<evidence type="ECO:0000256" key="1">
    <source>
        <dbReference type="ARBA" id="ARBA00006484"/>
    </source>
</evidence>
<protein>
    <submittedName>
        <fullName evidence="3">NAD(P)-dependent dehydrogenase (Short-subunit alcohol dehydrogenase family)</fullName>
    </submittedName>
    <submittedName>
        <fullName evidence="4">NAD(P)-dependent dehydrogenase, short-chain alcohol dehydrogenase family</fullName>
    </submittedName>
</protein>
<accession>A0A2Y9AVN2</accession>
<keyword evidence="2" id="KW-0560">Oxidoreductase</keyword>
<organism evidence="4 6">
    <name type="scientific">Jannaschia seohaensis</name>
    <dbReference type="NCBI Taxonomy" id="475081"/>
    <lineage>
        <taxon>Bacteria</taxon>
        <taxon>Pseudomonadati</taxon>
        <taxon>Pseudomonadota</taxon>
        <taxon>Alphaproteobacteria</taxon>
        <taxon>Rhodobacterales</taxon>
        <taxon>Roseobacteraceae</taxon>
        <taxon>Jannaschia</taxon>
    </lineage>
</organism>
<reference evidence="6" key="2">
    <citation type="submission" date="2016-10" db="EMBL/GenBank/DDBJ databases">
        <authorList>
            <person name="Varghese N."/>
            <person name="Submissions S."/>
        </authorList>
    </citation>
    <scope>NUCLEOTIDE SEQUENCE [LARGE SCALE GENOMIC DNA]</scope>
    <source>
        <strain evidence="6">DSM 25227</strain>
    </source>
</reference>
<dbReference type="Proteomes" id="UP000245839">
    <property type="component" value="Unassembled WGS sequence"/>
</dbReference>
<dbReference type="PROSITE" id="PS00061">
    <property type="entry name" value="ADH_SHORT"/>
    <property type="match status" value="1"/>
</dbReference>
<dbReference type="EMBL" id="UETC01000007">
    <property type="protein sequence ID" value="SSA48381.1"/>
    <property type="molecule type" value="Genomic_DNA"/>
</dbReference>
<dbReference type="EMBL" id="QGDJ01000007">
    <property type="protein sequence ID" value="PWJ17044.1"/>
    <property type="molecule type" value="Genomic_DNA"/>
</dbReference>
<gene>
    <name evidence="3" type="ORF">BCF38_107158</name>
    <name evidence="4" type="ORF">SAMN05421539_107158</name>
</gene>
<dbReference type="Gene3D" id="3.40.50.720">
    <property type="entry name" value="NAD(P)-binding Rossmann-like Domain"/>
    <property type="match status" value="1"/>
</dbReference>
<evidence type="ECO:0000313" key="4">
    <source>
        <dbReference type="EMBL" id="SSA48381.1"/>
    </source>
</evidence>
<dbReference type="RefSeq" id="WP_109565180.1">
    <property type="nucleotide sequence ID" value="NZ_QGDJ01000007.1"/>
</dbReference>
<evidence type="ECO:0000313" key="5">
    <source>
        <dbReference type="Proteomes" id="UP000245839"/>
    </source>
</evidence>
<keyword evidence="5" id="KW-1185">Reference proteome</keyword>
<dbReference type="InterPro" id="IPR036291">
    <property type="entry name" value="NAD(P)-bd_dom_sf"/>
</dbReference>
<evidence type="ECO:0000313" key="6">
    <source>
        <dbReference type="Proteomes" id="UP000251571"/>
    </source>
</evidence>
<dbReference type="PRINTS" id="PR00081">
    <property type="entry name" value="GDHRDH"/>
</dbReference>
<dbReference type="FunFam" id="3.40.50.720:FF:000084">
    <property type="entry name" value="Short-chain dehydrogenase reductase"/>
    <property type="match status" value="1"/>
</dbReference>
<dbReference type="AlphaFoldDB" id="A0A2Y9AVN2"/>
<dbReference type="InterPro" id="IPR002347">
    <property type="entry name" value="SDR_fam"/>
</dbReference>